<comment type="subcellular location">
    <subcellularLocation>
        <location evidence="1">Membrane</location>
        <topology evidence="1">Multi-pass membrane protein</topology>
    </subcellularLocation>
</comment>
<gene>
    <name evidence="8" type="ORF">A8V01_16050</name>
</gene>
<reference evidence="8 9" key="1">
    <citation type="submission" date="2016-05" db="EMBL/GenBank/DDBJ databases">
        <title>Complete genome sequence of Novosphingobium guangzhouense SA925(T).</title>
        <authorList>
            <person name="Sha S."/>
        </authorList>
    </citation>
    <scope>NUCLEOTIDE SEQUENCE [LARGE SCALE GENOMIC DNA]</scope>
    <source>
        <strain evidence="8 9">SA925</strain>
    </source>
</reference>
<comment type="caution">
    <text evidence="8">The sequence shown here is derived from an EMBL/GenBank/DDBJ whole genome shotgun (WGS) entry which is preliminary data.</text>
</comment>
<feature type="transmembrane region" description="Helical" evidence="6">
    <location>
        <begin position="242"/>
        <end position="263"/>
    </location>
</feature>
<evidence type="ECO:0000256" key="1">
    <source>
        <dbReference type="ARBA" id="ARBA00004141"/>
    </source>
</evidence>
<dbReference type="AlphaFoldDB" id="A0A2K2G375"/>
<dbReference type="GO" id="GO:0022857">
    <property type="term" value="F:transmembrane transporter activity"/>
    <property type="evidence" value="ECO:0007669"/>
    <property type="project" value="InterPro"/>
</dbReference>
<evidence type="ECO:0000313" key="9">
    <source>
        <dbReference type="Proteomes" id="UP000236327"/>
    </source>
</evidence>
<keyword evidence="4 6" id="KW-1133">Transmembrane helix</keyword>
<feature type="transmembrane region" description="Helical" evidence="6">
    <location>
        <begin position="373"/>
        <end position="395"/>
    </location>
</feature>
<feature type="transmembrane region" description="Helical" evidence="6">
    <location>
        <begin position="192"/>
        <end position="210"/>
    </location>
</feature>
<proteinExistence type="predicted"/>
<feature type="transmembrane region" description="Helical" evidence="6">
    <location>
        <begin position="23"/>
        <end position="47"/>
    </location>
</feature>
<dbReference type="PANTHER" id="PTHR23505:SF79">
    <property type="entry name" value="PROTEIN SPINSTER"/>
    <property type="match status" value="1"/>
</dbReference>
<sequence>MTAPPATGHDDRADAYPGLRKSWWMLILLFLAANLYSIDKAIVGVLAEPIRSSLHIGDVEMGLLLGFAYTALSVVLGLVLGNFADHHSRRRILAFSIILWSLATMVGGLAPGFKSFFVFRALVGLGEAGLAPASLSVIADIFPPHQRGRALSGYFIGATMGTALSAVIPGWIVGGELHITLPLFGTVEPWRSAFLICGAAGPLVGLLLLTTKEPARRQSRWTPGVQPPLREKIGQLWLQRAVIVPLYSAFTLYYVAFVGVTSWTTVFLMRTFRADLPSFSGRMGLTALIAGVAGYLLGGLVSDSRIGRKPGGKILFLVFLPFLAMPSVLVRLAPGIDVALIALATMSMATPMFNVAMNATLQDFLPNDMRGFGFSLLAVVVALPAGAGGPLLFALVTEQLLKDPTRIGDAFAMVGLPVLVLAAACAELARRAAIRTHPATKDFNP</sequence>
<dbReference type="RefSeq" id="WP_170065862.1">
    <property type="nucleotide sequence ID" value="NZ_LYMM01000025.1"/>
</dbReference>
<dbReference type="PANTHER" id="PTHR23505">
    <property type="entry name" value="SPINSTER"/>
    <property type="match status" value="1"/>
</dbReference>
<dbReference type="InterPro" id="IPR020846">
    <property type="entry name" value="MFS_dom"/>
</dbReference>
<name>A0A2K2G375_9SPHN</name>
<evidence type="ECO:0000256" key="4">
    <source>
        <dbReference type="ARBA" id="ARBA00022989"/>
    </source>
</evidence>
<feature type="transmembrane region" description="Helical" evidence="6">
    <location>
        <begin position="117"/>
        <end position="139"/>
    </location>
</feature>
<feature type="domain" description="Major facilitator superfamily (MFS) profile" evidence="7">
    <location>
        <begin position="25"/>
        <end position="441"/>
    </location>
</feature>
<feature type="transmembrane region" description="Helical" evidence="6">
    <location>
        <begin position="339"/>
        <end position="361"/>
    </location>
</feature>
<dbReference type="Proteomes" id="UP000236327">
    <property type="component" value="Unassembled WGS sequence"/>
</dbReference>
<feature type="transmembrane region" description="Helical" evidence="6">
    <location>
        <begin position="283"/>
        <end position="302"/>
    </location>
</feature>
<protein>
    <recommendedName>
        <fullName evidence="7">Major facilitator superfamily (MFS) profile domain-containing protein</fullName>
    </recommendedName>
</protein>
<accession>A0A2K2G375</accession>
<feature type="transmembrane region" description="Helical" evidence="6">
    <location>
        <begin position="314"/>
        <end position="333"/>
    </location>
</feature>
<dbReference type="InterPro" id="IPR011701">
    <property type="entry name" value="MFS"/>
</dbReference>
<dbReference type="Pfam" id="PF07690">
    <property type="entry name" value="MFS_1"/>
    <property type="match status" value="1"/>
</dbReference>
<dbReference type="Gene3D" id="1.20.1250.20">
    <property type="entry name" value="MFS general substrate transporter like domains"/>
    <property type="match status" value="1"/>
</dbReference>
<dbReference type="GO" id="GO:0016020">
    <property type="term" value="C:membrane"/>
    <property type="evidence" value="ECO:0007669"/>
    <property type="project" value="UniProtKB-SubCell"/>
</dbReference>
<evidence type="ECO:0000256" key="5">
    <source>
        <dbReference type="ARBA" id="ARBA00023136"/>
    </source>
</evidence>
<dbReference type="PROSITE" id="PS50850">
    <property type="entry name" value="MFS"/>
    <property type="match status" value="1"/>
</dbReference>
<evidence type="ECO:0000256" key="6">
    <source>
        <dbReference type="SAM" id="Phobius"/>
    </source>
</evidence>
<keyword evidence="2" id="KW-0813">Transport</keyword>
<dbReference type="SUPFAM" id="SSF103473">
    <property type="entry name" value="MFS general substrate transporter"/>
    <property type="match status" value="1"/>
</dbReference>
<evidence type="ECO:0000313" key="8">
    <source>
        <dbReference type="EMBL" id="PNU05495.1"/>
    </source>
</evidence>
<feature type="transmembrane region" description="Helical" evidence="6">
    <location>
        <begin position="151"/>
        <end position="172"/>
    </location>
</feature>
<evidence type="ECO:0000256" key="3">
    <source>
        <dbReference type="ARBA" id="ARBA00022692"/>
    </source>
</evidence>
<dbReference type="InterPro" id="IPR036259">
    <property type="entry name" value="MFS_trans_sf"/>
</dbReference>
<organism evidence="8 9">
    <name type="scientific">Novosphingobium guangzhouense</name>
    <dbReference type="NCBI Taxonomy" id="1850347"/>
    <lineage>
        <taxon>Bacteria</taxon>
        <taxon>Pseudomonadati</taxon>
        <taxon>Pseudomonadota</taxon>
        <taxon>Alphaproteobacteria</taxon>
        <taxon>Sphingomonadales</taxon>
        <taxon>Sphingomonadaceae</taxon>
        <taxon>Novosphingobium</taxon>
    </lineage>
</organism>
<dbReference type="InterPro" id="IPR044770">
    <property type="entry name" value="MFS_spinster-like"/>
</dbReference>
<keyword evidence="3 6" id="KW-0812">Transmembrane</keyword>
<evidence type="ECO:0000256" key="2">
    <source>
        <dbReference type="ARBA" id="ARBA00022448"/>
    </source>
</evidence>
<feature type="transmembrane region" description="Helical" evidence="6">
    <location>
        <begin position="407"/>
        <end position="429"/>
    </location>
</feature>
<dbReference type="EMBL" id="LYMM01000025">
    <property type="protein sequence ID" value="PNU05495.1"/>
    <property type="molecule type" value="Genomic_DNA"/>
</dbReference>
<keyword evidence="5 6" id="KW-0472">Membrane</keyword>
<evidence type="ECO:0000259" key="7">
    <source>
        <dbReference type="PROSITE" id="PS50850"/>
    </source>
</evidence>
<feature type="transmembrane region" description="Helical" evidence="6">
    <location>
        <begin position="92"/>
        <end position="111"/>
    </location>
</feature>
<feature type="transmembrane region" description="Helical" evidence="6">
    <location>
        <begin position="59"/>
        <end position="80"/>
    </location>
</feature>
<keyword evidence="9" id="KW-1185">Reference proteome</keyword>